<dbReference type="AlphaFoldDB" id="A0A7M7Q078"/>
<feature type="compositionally biased region" description="Low complexity" evidence="1">
    <location>
        <begin position="531"/>
        <end position="545"/>
    </location>
</feature>
<feature type="compositionally biased region" description="Polar residues" evidence="1">
    <location>
        <begin position="220"/>
        <end position="254"/>
    </location>
</feature>
<feature type="compositionally biased region" description="Basic residues" evidence="1">
    <location>
        <begin position="669"/>
        <end position="689"/>
    </location>
</feature>
<evidence type="ECO:0000313" key="3">
    <source>
        <dbReference type="Proteomes" id="UP000002358"/>
    </source>
</evidence>
<feature type="compositionally biased region" description="Low complexity" evidence="1">
    <location>
        <begin position="650"/>
        <end position="663"/>
    </location>
</feature>
<feature type="compositionally biased region" description="Low complexity" evidence="1">
    <location>
        <begin position="359"/>
        <end position="388"/>
    </location>
</feature>
<dbReference type="Proteomes" id="UP000002358">
    <property type="component" value="Unassembled WGS sequence"/>
</dbReference>
<feature type="compositionally biased region" description="Low complexity" evidence="1">
    <location>
        <begin position="268"/>
        <end position="289"/>
    </location>
</feature>
<keyword evidence="3" id="KW-1185">Reference proteome</keyword>
<name>A0A7M7Q078_NASVI</name>
<sequence>MSEINYACVQYLDDKVKYYYEKTTVIFYKKKDKNHITPQNYSDYDPKHKYFILYKNSKKNPESSCDTTHDNDNSEFYQAYIICLGVSETDARNRASNKPKRFIFPKKLTSSDSFDDPDESKEDLKPKTGKIISTIVQKANTERTLQKYKQQTLLNNRRNLSFSELKENNGKDEQETNPKKIANMNPEVCLIRCTAPHSVEKNDHTMKDYENHEFSPKMPLSTSTPKTCPTEIAHTSQKKSVQQKSDNINKSSPSVVRKSFGFSESRSPRTSPSQSSRSRSLTSRSQGLRLQTPPSARSGVAHSRTPPRADAGRSRSQSQGRSCSEDFHARSRRSPSRLRSQSRMSHSKVSPSRTPPRVPTSETGPPALSGAPSALSATSPALSGAPSARSRASNLRTPPREDAGRCRSRSQRRSRSGNSYERSPRRSPHRSSPSRSSLSRSQISRSQRLPRVLRSETPSPVLSGAPPALSGAPPAISEAPPALSGAPSARSRASNSRIPPREDAGRSRSQSQRRSHSGNSYDRSPRRSPHRSSPSRSSLSRSQISRSRRPPRVLRSETPSPALSGAPSARSRASNSRTPPREDAGPSRSRSQRRSRSGNSYERSPRRSPHRSPALPGASNLRPPSRADSRLSRSRLQRPSCSGDSHAWSRRSPSPSSRSRISRLQVSRPRLRSRSNSRPSRSRSRHRSRSGVSRA</sequence>
<accession>A0A7M7Q078</accession>
<proteinExistence type="predicted"/>
<feature type="compositionally biased region" description="Low complexity" evidence="1">
    <location>
        <begin position="462"/>
        <end position="498"/>
    </location>
</feature>
<feature type="region of interest" description="Disordered" evidence="1">
    <location>
        <begin position="159"/>
        <end position="182"/>
    </location>
</feature>
<feature type="compositionally biased region" description="Low complexity" evidence="1">
    <location>
        <begin position="559"/>
        <end position="578"/>
    </location>
</feature>
<feature type="compositionally biased region" description="Low complexity" evidence="1">
    <location>
        <begin position="430"/>
        <end position="450"/>
    </location>
</feature>
<protein>
    <submittedName>
        <fullName evidence="2">Uncharacterized protein</fullName>
    </submittedName>
</protein>
<evidence type="ECO:0000256" key="1">
    <source>
        <dbReference type="SAM" id="MobiDB-lite"/>
    </source>
</evidence>
<dbReference type="EnsemblMetazoa" id="XM_031921615">
    <property type="protein sequence ID" value="XP_031777475"/>
    <property type="gene ID" value="LOC107981988"/>
</dbReference>
<feature type="region of interest" description="Disordered" evidence="1">
    <location>
        <begin position="210"/>
        <end position="695"/>
    </location>
</feature>
<dbReference type="KEGG" id="nvi:107981988"/>
<feature type="compositionally biased region" description="Low complexity" evidence="1">
    <location>
        <begin position="337"/>
        <end position="352"/>
    </location>
</feature>
<feature type="compositionally biased region" description="Basic and acidic residues" evidence="1">
    <location>
        <begin position="164"/>
        <end position="178"/>
    </location>
</feature>
<organism evidence="2 3">
    <name type="scientific">Nasonia vitripennis</name>
    <name type="common">Parasitic wasp</name>
    <dbReference type="NCBI Taxonomy" id="7425"/>
    <lineage>
        <taxon>Eukaryota</taxon>
        <taxon>Metazoa</taxon>
        <taxon>Ecdysozoa</taxon>
        <taxon>Arthropoda</taxon>
        <taxon>Hexapoda</taxon>
        <taxon>Insecta</taxon>
        <taxon>Pterygota</taxon>
        <taxon>Neoptera</taxon>
        <taxon>Endopterygota</taxon>
        <taxon>Hymenoptera</taxon>
        <taxon>Apocrita</taxon>
        <taxon>Proctotrupomorpha</taxon>
        <taxon>Chalcidoidea</taxon>
        <taxon>Pteromalidae</taxon>
        <taxon>Pteromalinae</taxon>
        <taxon>Nasonia</taxon>
    </lineage>
</organism>
<dbReference type="InParanoid" id="A0A7M7Q078"/>
<dbReference type="GeneID" id="107981988"/>
<dbReference type="RefSeq" id="XP_031777475.1">
    <property type="nucleotide sequence ID" value="XM_031921615.1"/>
</dbReference>
<feature type="compositionally biased region" description="Basic residues" evidence="1">
    <location>
        <begin position="406"/>
        <end position="415"/>
    </location>
</feature>
<reference evidence="2" key="1">
    <citation type="submission" date="2021-01" db="UniProtKB">
        <authorList>
            <consortium name="EnsemblMetazoa"/>
        </authorList>
    </citation>
    <scope>IDENTIFICATION</scope>
</reference>
<evidence type="ECO:0000313" key="2">
    <source>
        <dbReference type="EnsemblMetazoa" id="XP_031777475"/>
    </source>
</evidence>